<sequence>MTLGRGGGLDEALYKELIKDGVPVNQATLIAAASINFRLTKQQKLFLAALSTDASGRYILNELTGVPWVGGRKAAFGKGGTMEDAVAWAVTGQGVAYIDSLYADEDQLNDDLTAFDDVTAKIAKLRALQTDGILGDAGKATLAELSLEARELIAALAPDVELPMELDGTPILDEDGIPIVPMLTTGNLRQTVLGEMATQRATAPLQDRGYRATGQAVPLTTQTRAQDAYYKAWTANQAVFKTELERQLADEEQKAIDATMRNFRGYAPPAQTTTERYAKEFGALPGGAGSPAFRQFAETAGPTLREQVTALPGQEQLPFLRRRFEALGPRDRGDYGTSNLAPPARFLSRR</sequence>
<reference evidence="2" key="1">
    <citation type="submission" date="2020-03" db="EMBL/GenBank/DDBJ databases">
        <title>The deep terrestrial virosphere.</title>
        <authorList>
            <person name="Holmfeldt K."/>
            <person name="Nilsson E."/>
            <person name="Simone D."/>
            <person name="Lopez-Fernandez M."/>
            <person name="Wu X."/>
            <person name="de Brujin I."/>
            <person name="Lundin D."/>
            <person name="Andersson A."/>
            <person name="Bertilsson S."/>
            <person name="Dopson M."/>
        </authorList>
    </citation>
    <scope>NUCLEOTIDE SEQUENCE</scope>
    <source>
        <strain evidence="2">MM415B01400</strain>
    </source>
</reference>
<dbReference type="EMBL" id="MT141342">
    <property type="protein sequence ID" value="QJA58853.1"/>
    <property type="molecule type" value="Genomic_DNA"/>
</dbReference>
<evidence type="ECO:0000313" key="2">
    <source>
        <dbReference type="EMBL" id="QJA58853.1"/>
    </source>
</evidence>
<name>A0A6M3IN63_9ZZZZ</name>
<feature type="region of interest" description="Disordered" evidence="1">
    <location>
        <begin position="328"/>
        <end position="350"/>
    </location>
</feature>
<organism evidence="2">
    <name type="scientific">viral metagenome</name>
    <dbReference type="NCBI Taxonomy" id="1070528"/>
    <lineage>
        <taxon>unclassified sequences</taxon>
        <taxon>metagenomes</taxon>
        <taxon>organismal metagenomes</taxon>
    </lineage>
</organism>
<protein>
    <submittedName>
        <fullName evidence="2">Uncharacterized protein</fullName>
    </submittedName>
</protein>
<evidence type="ECO:0000256" key="1">
    <source>
        <dbReference type="SAM" id="MobiDB-lite"/>
    </source>
</evidence>
<accession>A0A6M3IN63</accession>
<gene>
    <name evidence="2" type="ORF">MM415B01400_0008</name>
</gene>
<dbReference type="AlphaFoldDB" id="A0A6M3IN63"/>
<proteinExistence type="predicted"/>